<dbReference type="Proteomes" id="UP000772434">
    <property type="component" value="Unassembled WGS sequence"/>
</dbReference>
<evidence type="ECO:0000313" key="2">
    <source>
        <dbReference type="Proteomes" id="UP000772434"/>
    </source>
</evidence>
<protein>
    <submittedName>
        <fullName evidence="1">Uncharacterized protein</fullName>
    </submittedName>
</protein>
<keyword evidence="2" id="KW-1185">Reference proteome</keyword>
<accession>A0A9P5P723</accession>
<dbReference type="AlphaFoldDB" id="A0A9P5P723"/>
<evidence type="ECO:0000313" key="1">
    <source>
        <dbReference type="EMBL" id="KAF9059466.1"/>
    </source>
</evidence>
<name>A0A9P5P723_9AGAR</name>
<dbReference type="EMBL" id="JADNRY010000300">
    <property type="protein sequence ID" value="KAF9059466.1"/>
    <property type="molecule type" value="Genomic_DNA"/>
</dbReference>
<reference evidence="1" key="1">
    <citation type="submission" date="2020-11" db="EMBL/GenBank/DDBJ databases">
        <authorList>
            <consortium name="DOE Joint Genome Institute"/>
            <person name="Ahrendt S."/>
            <person name="Riley R."/>
            <person name="Andreopoulos W."/>
            <person name="Labutti K."/>
            <person name="Pangilinan J."/>
            <person name="Ruiz-Duenas F.J."/>
            <person name="Barrasa J.M."/>
            <person name="Sanchez-Garcia M."/>
            <person name="Camarero S."/>
            <person name="Miyauchi S."/>
            <person name="Serrano A."/>
            <person name="Linde D."/>
            <person name="Babiker R."/>
            <person name="Drula E."/>
            <person name="Ayuso-Fernandez I."/>
            <person name="Pacheco R."/>
            <person name="Padilla G."/>
            <person name="Ferreira P."/>
            <person name="Barriuso J."/>
            <person name="Kellner H."/>
            <person name="Castanera R."/>
            <person name="Alfaro M."/>
            <person name="Ramirez L."/>
            <person name="Pisabarro A.G."/>
            <person name="Kuo A."/>
            <person name="Tritt A."/>
            <person name="Lipzen A."/>
            <person name="He G."/>
            <person name="Yan M."/>
            <person name="Ng V."/>
            <person name="Cullen D."/>
            <person name="Martin F."/>
            <person name="Rosso M.-N."/>
            <person name="Henrissat B."/>
            <person name="Hibbett D."/>
            <person name="Martinez A.T."/>
            <person name="Grigoriev I.V."/>
        </authorList>
    </citation>
    <scope>NUCLEOTIDE SEQUENCE</scope>
    <source>
        <strain evidence="1">AH 40177</strain>
    </source>
</reference>
<sequence>MLKHNATQNSVVEAMTCDLPFQRLDIYHSFKFLPEQLEEGVEVKDVVKASPLNGRRFDTIAIVITDDAAEGVSLTNMRIGRVKVIFRLLATLQIIGSYKSSTPAAWPQTPLAYIEWYTSPTLSQSSSVTHFFLLLRLHFCAIDLAN</sequence>
<gene>
    <name evidence="1" type="ORF">BDP27DRAFT_1431347</name>
</gene>
<dbReference type="OrthoDB" id="3232941at2759"/>
<comment type="caution">
    <text evidence="1">The sequence shown here is derived from an EMBL/GenBank/DDBJ whole genome shotgun (WGS) entry which is preliminary data.</text>
</comment>
<proteinExistence type="predicted"/>
<organism evidence="1 2">
    <name type="scientific">Rhodocollybia butyracea</name>
    <dbReference type="NCBI Taxonomy" id="206335"/>
    <lineage>
        <taxon>Eukaryota</taxon>
        <taxon>Fungi</taxon>
        <taxon>Dikarya</taxon>
        <taxon>Basidiomycota</taxon>
        <taxon>Agaricomycotina</taxon>
        <taxon>Agaricomycetes</taxon>
        <taxon>Agaricomycetidae</taxon>
        <taxon>Agaricales</taxon>
        <taxon>Marasmiineae</taxon>
        <taxon>Omphalotaceae</taxon>
        <taxon>Rhodocollybia</taxon>
    </lineage>
</organism>